<name>A0A212LMW6_9FIRM</name>
<proteinExistence type="predicted"/>
<evidence type="ECO:0000313" key="1">
    <source>
        <dbReference type="EMBL" id="SCM78873.1"/>
    </source>
</evidence>
<dbReference type="EMBL" id="FMJE01000002">
    <property type="protein sequence ID" value="SCM78873.1"/>
    <property type="molecule type" value="Genomic_DNA"/>
</dbReference>
<accession>A0A212LMW6</accession>
<sequence length="44" mass="5138">MRDLAQAAFYVLTEILKNRLRATSVFTVAKGLVQNRVFFLLYLF</sequence>
<reference evidence="1" key="1">
    <citation type="submission" date="2016-08" db="EMBL/GenBank/DDBJ databases">
        <authorList>
            <person name="Seilhamer J.J."/>
        </authorList>
    </citation>
    <scope>NUCLEOTIDE SEQUENCE</scope>
    <source>
        <strain evidence="1">86</strain>
    </source>
</reference>
<protein>
    <submittedName>
        <fullName evidence="1">Uncharacterized protein</fullName>
    </submittedName>
</protein>
<gene>
    <name evidence="1" type="ORF">KL86SPO_20283</name>
</gene>
<dbReference type="AlphaFoldDB" id="A0A212LMW6"/>
<organism evidence="1">
    <name type="scientific">uncultured Sporomusa sp</name>
    <dbReference type="NCBI Taxonomy" id="307249"/>
    <lineage>
        <taxon>Bacteria</taxon>
        <taxon>Bacillati</taxon>
        <taxon>Bacillota</taxon>
        <taxon>Negativicutes</taxon>
        <taxon>Selenomonadales</taxon>
        <taxon>Sporomusaceae</taxon>
        <taxon>Sporomusa</taxon>
        <taxon>environmental samples</taxon>
    </lineage>
</organism>